<keyword evidence="2" id="KW-1185">Reference proteome</keyword>
<name>A0ABT6C7T9_9MICO</name>
<organism evidence="1 2">
    <name type="scientific">Luteipulveratus flavus</name>
    <dbReference type="NCBI Taxonomy" id="3031728"/>
    <lineage>
        <taxon>Bacteria</taxon>
        <taxon>Bacillati</taxon>
        <taxon>Actinomycetota</taxon>
        <taxon>Actinomycetes</taxon>
        <taxon>Micrococcales</taxon>
        <taxon>Dermacoccaceae</taxon>
        <taxon>Luteipulveratus</taxon>
    </lineage>
</organism>
<dbReference type="EMBL" id="JAROAV010000030">
    <property type="protein sequence ID" value="MDF8264930.1"/>
    <property type="molecule type" value="Genomic_DNA"/>
</dbReference>
<dbReference type="Proteomes" id="UP001528912">
    <property type="component" value="Unassembled WGS sequence"/>
</dbReference>
<accession>A0ABT6C7T9</accession>
<evidence type="ECO:0000313" key="1">
    <source>
        <dbReference type="EMBL" id="MDF8264930.1"/>
    </source>
</evidence>
<dbReference type="RefSeq" id="WP_277192318.1">
    <property type="nucleotide sequence ID" value="NZ_JAROAV010000030.1"/>
</dbReference>
<gene>
    <name evidence="1" type="ORF">P4R38_11805</name>
</gene>
<dbReference type="SUPFAM" id="SSF53474">
    <property type="entry name" value="alpha/beta-Hydrolases"/>
    <property type="match status" value="1"/>
</dbReference>
<dbReference type="PANTHER" id="PTHR48098:SF6">
    <property type="entry name" value="FERRI-BACILLIBACTIN ESTERASE BESA"/>
    <property type="match status" value="1"/>
</dbReference>
<sequence>MLLRLPDPERRFATVELDSPGLRGECEWRAGAWRRRIGRPRTQRIEYHFRVVDRRGRVRHLLDPTATCTVRTSFGPRSVWEAGRYRAPDWLDQPGVSGSMTPLELPSELAVPLPVMVWVPRGLRSHQPAPLLWCHDGPEYAERADLLRWAASHVRARTLPPFRLVLAQPVRRLQWYAASPGYLRSVDLALEALRERYRVRAPLAFMGASLGGLTSLLVGMRRDDVGAVLAQSGSFFDPRLDDQESDFGGFGRITRAVDGVRSGRWRRAGAGPQVALTCGRHEENYANNKAMAKALRRRRVPVRLTDVADLHNYTAWRDALDPIWPNLLRETWTATG</sequence>
<dbReference type="PANTHER" id="PTHR48098">
    <property type="entry name" value="ENTEROCHELIN ESTERASE-RELATED"/>
    <property type="match status" value="1"/>
</dbReference>
<dbReference type="InterPro" id="IPR029058">
    <property type="entry name" value="AB_hydrolase_fold"/>
</dbReference>
<reference evidence="1 2" key="1">
    <citation type="submission" date="2023-03" db="EMBL/GenBank/DDBJ databases">
        <title>YIM 133296 draft genome.</title>
        <authorList>
            <person name="Xiong L."/>
        </authorList>
    </citation>
    <scope>NUCLEOTIDE SEQUENCE [LARGE SCALE GENOMIC DNA]</scope>
    <source>
        <strain evidence="1 2">YIM 133296</strain>
    </source>
</reference>
<dbReference type="InterPro" id="IPR050583">
    <property type="entry name" value="Mycobacterial_A85_antigen"/>
</dbReference>
<evidence type="ECO:0000313" key="2">
    <source>
        <dbReference type="Proteomes" id="UP001528912"/>
    </source>
</evidence>
<dbReference type="Gene3D" id="3.40.50.1820">
    <property type="entry name" value="alpha/beta hydrolase"/>
    <property type="match status" value="1"/>
</dbReference>
<protein>
    <recommendedName>
        <fullName evidence="3">Esterase</fullName>
    </recommendedName>
</protein>
<proteinExistence type="predicted"/>
<comment type="caution">
    <text evidence="1">The sequence shown here is derived from an EMBL/GenBank/DDBJ whole genome shotgun (WGS) entry which is preliminary data.</text>
</comment>
<evidence type="ECO:0008006" key="3">
    <source>
        <dbReference type="Google" id="ProtNLM"/>
    </source>
</evidence>